<accession>A0A0R1YG23</accession>
<sequence length="878" mass="97226">MKHKNDRVFNLKLYGKQRFGFRKLSVGLVAAALGTTLFISGGQLVHADEQKATESSESSQSELSQVEKETNSDQDTHTNSSDHGKSDNDIDAQTGNIQKQDLDAEKLASPSSSGNDTNSEKVESPTISVVTKATDENGKESSTVDPKDTKNMMVGQDTVNVHISLDNLQPTDKTISFHFSNVGNDQAMNFNTHTLDVGTTSRLDDNWNITNTGNGILTTTWINENMDPESLDLIVPLQGNNEVVKKSTDVEVKLTISTKSGNESMDILKAHLTPYKDKVREDEIVKGFAMGETTVAKEKSYNNISEEDIQNTNAQDNQTVLQWGIYFNYGKGGAPDLHPLMDAVFNISFGGNQKLLPSSIRVFQVPNDMILDSEGYRHGEGDPYPGGGSYYDQITKYDNYRPDFVKYLQEHVNGNDISVNQSKDEIFFIPTAQGKKDESYSKHAYFIQIDTLLTTDQTIPGNGETITYQSFNGKGRTIDNGKQSWTSEISGSSTGIAFNKEQAHLTFYDDTIGEFINPKDYHIDITGDPETEINFGDRPDQIYNQLINDHYLFNGVTEGKNAKGILIKDKNGNKVTFASNSIYGNFDDTDNRADNTKDLDPQYFVVHFVHDIETSKETKSLKETINYVDENTGETIHPEYNSSTLTFVRTKTHDKVTRQDTYSDWSLGSLASVENPIIPGYTIDANNISEKLNNHDNNLLAKSTKEIGGIIFTQDEINALTSASLIDVVVPYVKDQIPPTPTPIPSTPSNPTSPTNPEKPSQPSTPVPNIPQTSTVQPKSQKPEKPQIKHTSNNHGKKNTTNVTNIDKKIPSNETHNHMKTFRNVSTISNSTSTSHDSSTKQVLPHTGEKQNKLGLIGLAFMTIATMLGLTDKKRKND</sequence>
<dbReference type="Proteomes" id="UP000051223">
    <property type="component" value="Unassembled WGS sequence"/>
</dbReference>
<keyword evidence="6" id="KW-0812">Transmembrane</keyword>
<evidence type="ECO:0000256" key="3">
    <source>
        <dbReference type="ARBA" id="ARBA00022729"/>
    </source>
</evidence>
<dbReference type="STRING" id="1423754.FC39_GL001221"/>
<protein>
    <submittedName>
        <fullName evidence="8">Lipase</fullName>
    </submittedName>
</protein>
<keyword evidence="6" id="KW-0472">Membrane</keyword>
<evidence type="ECO:0000256" key="6">
    <source>
        <dbReference type="SAM" id="Phobius"/>
    </source>
</evidence>
<keyword evidence="1" id="KW-0134">Cell wall</keyword>
<dbReference type="EMBL" id="AZGI01000002">
    <property type="protein sequence ID" value="KRM41210.1"/>
    <property type="molecule type" value="Genomic_DNA"/>
</dbReference>
<evidence type="ECO:0000256" key="1">
    <source>
        <dbReference type="ARBA" id="ARBA00022512"/>
    </source>
</evidence>
<dbReference type="PATRIC" id="fig|1423754.3.peg.1257"/>
<evidence type="ECO:0000313" key="9">
    <source>
        <dbReference type="Proteomes" id="UP000051223"/>
    </source>
</evidence>
<dbReference type="InterPro" id="IPR005877">
    <property type="entry name" value="YSIRK_signal_dom"/>
</dbReference>
<evidence type="ECO:0000256" key="5">
    <source>
        <dbReference type="SAM" id="MobiDB-lite"/>
    </source>
</evidence>
<comment type="caution">
    <text evidence="8">The sequence shown here is derived from an EMBL/GenBank/DDBJ whole genome shotgun (WGS) entry which is preliminary data.</text>
</comment>
<feature type="compositionally biased region" description="Low complexity" evidence="5">
    <location>
        <begin position="55"/>
        <end position="64"/>
    </location>
</feature>
<dbReference type="Gene3D" id="2.60.40.4300">
    <property type="match status" value="1"/>
</dbReference>
<proteinExistence type="predicted"/>
<dbReference type="NCBIfam" id="TIGR01168">
    <property type="entry name" value="YSIRK_signal"/>
    <property type="match status" value="1"/>
</dbReference>
<feature type="compositionally biased region" description="Pro residues" evidence="5">
    <location>
        <begin position="739"/>
        <end position="748"/>
    </location>
</feature>
<feature type="domain" description="Gram-positive cocci surface proteins LPxTG" evidence="7">
    <location>
        <begin position="844"/>
        <end position="878"/>
    </location>
</feature>
<feature type="region of interest" description="Disordered" evidence="5">
    <location>
        <begin position="739"/>
        <end position="814"/>
    </location>
</feature>
<dbReference type="InterPro" id="IPR019931">
    <property type="entry name" value="LPXTG_anchor"/>
</dbReference>
<feature type="compositionally biased region" description="Basic and acidic residues" evidence="5">
    <location>
        <begin position="65"/>
        <end position="88"/>
    </location>
</feature>
<feature type="compositionally biased region" description="Polar residues" evidence="5">
    <location>
        <begin position="770"/>
        <end position="780"/>
    </location>
</feature>
<dbReference type="PROSITE" id="PS50847">
    <property type="entry name" value="GRAM_POS_ANCHORING"/>
    <property type="match status" value="1"/>
</dbReference>
<dbReference type="Pfam" id="PF04650">
    <property type="entry name" value="YSIRK_signal"/>
    <property type="match status" value="1"/>
</dbReference>
<feature type="compositionally biased region" description="Polar residues" evidence="5">
    <location>
        <begin position="789"/>
        <end position="805"/>
    </location>
</feature>
<gene>
    <name evidence="8" type="ORF">FC39_GL001221</name>
</gene>
<dbReference type="Pfam" id="PF00746">
    <property type="entry name" value="Gram_pos_anchor"/>
    <property type="match status" value="1"/>
</dbReference>
<organism evidence="8 9">
    <name type="scientific">Lactobacillus hamsteri DSM 5661 = JCM 6256</name>
    <dbReference type="NCBI Taxonomy" id="1423754"/>
    <lineage>
        <taxon>Bacteria</taxon>
        <taxon>Bacillati</taxon>
        <taxon>Bacillota</taxon>
        <taxon>Bacilli</taxon>
        <taxon>Lactobacillales</taxon>
        <taxon>Lactobacillaceae</taxon>
        <taxon>Lactobacillus</taxon>
    </lineage>
</organism>
<name>A0A0R1YG23_9LACO</name>
<evidence type="ECO:0000313" key="8">
    <source>
        <dbReference type="EMBL" id="KRM41210.1"/>
    </source>
</evidence>
<dbReference type="AlphaFoldDB" id="A0A0R1YG23"/>
<dbReference type="Pfam" id="PF17966">
    <property type="entry name" value="Muc_B2"/>
    <property type="match status" value="1"/>
</dbReference>
<dbReference type="InterPro" id="IPR041495">
    <property type="entry name" value="Mub_B2"/>
</dbReference>
<keyword evidence="6" id="KW-1133">Transmembrane helix</keyword>
<dbReference type="eggNOG" id="COG4932">
    <property type="taxonomic scope" value="Bacteria"/>
</dbReference>
<evidence type="ECO:0000256" key="2">
    <source>
        <dbReference type="ARBA" id="ARBA00022525"/>
    </source>
</evidence>
<reference evidence="8 9" key="1">
    <citation type="journal article" date="2015" name="Genome Announc.">
        <title>Expanding the biotechnology potential of lactobacilli through comparative genomics of 213 strains and associated genera.</title>
        <authorList>
            <person name="Sun Z."/>
            <person name="Harris H.M."/>
            <person name="McCann A."/>
            <person name="Guo C."/>
            <person name="Argimon S."/>
            <person name="Zhang W."/>
            <person name="Yang X."/>
            <person name="Jeffery I.B."/>
            <person name="Cooney J.C."/>
            <person name="Kagawa T.F."/>
            <person name="Liu W."/>
            <person name="Song Y."/>
            <person name="Salvetti E."/>
            <person name="Wrobel A."/>
            <person name="Rasinkangas P."/>
            <person name="Parkhill J."/>
            <person name="Rea M.C."/>
            <person name="O'Sullivan O."/>
            <person name="Ritari J."/>
            <person name="Douillard F.P."/>
            <person name="Paul Ross R."/>
            <person name="Yang R."/>
            <person name="Briner A.E."/>
            <person name="Felis G.E."/>
            <person name="de Vos W.M."/>
            <person name="Barrangou R."/>
            <person name="Klaenhammer T.R."/>
            <person name="Caufield P.W."/>
            <person name="Cui Y."/>
            <person name="Zhang H."/>
            <person name="O'Toole P.W."/>
        </authorList>
    </citation>
    <scope>NUCLEOTIDE SEQUENCE [LARGE SCALE GENOMIC DNA]</scope>
    <source>
        <strain evidence="8 9">DSM 5661</strain>
    </source>
</reference>
<dbReference type="OrthoDB" id="2330038at2"/>
<keyword evidence="4" id="KW-0572">Peptidoglycan-anchor</keyword>
<keyword evidence="9" id="KW-1185">Reference proteome</keyword>
<dbReference type="RefSeq" id="WP_025081142.1">
    <property type="nucleotide sequence ID" value="NZ_AZGI01000002.1"/>
</dbReference>
<feature type="transmembrane region" description="Helical" evidence="6">
    <location>
        <begin position="854"/>
        <end position="871"/>
    </location>
</feature>
<evidence type="ECO:0000256" key="4">
    <source>
        <dbReference type="ARBA" id="ARBA00023088"/>
    </source>
</evidence>
<dbReference type="NCBIfam" id="TIGR01167">
    <property type="entry name" value="LPXTG_anchor"/>
    <property type="match status" value="1"/>
</dbReference>
<keyword evidence="3" id="KW-0732">Signal</keyword>
<keyword evidence="2" id="KW-0964">Secreted</keyword>
<feature type="region of interest" description="Disordered" evidence="5">
    <location>
        <begin position="49"/>
        <end position="151"/>
    </location>
</feature>
<evidence type="ECO:0000259" key="7">
    <source>
        <dbReference type="PROSITE" id="PS50847"/>
    </source>
</evidence>